<keyword evidence="2" id="KW-1185">Reference proteome</keyword>
<protein>
    <recommendedName>
        <fullName evidence="3">Transposase IS200-like domain-containing protein</fullName>
    </recommendedName>
</protein>
<gene>
    <name evidence="1" type="ORF">ACFSX9_12415</name>
</gene>
<proteinExistence type="predicted"/>
<evidence type="ECO:0000313" key="2">
    <source>
        <dbReference type="Proteomes" id="UP001597549"/>
    </source>
</evidence>
<accession>A0ABW5Z9M3</accession>
<dbReference type="SUPFAM" id="SSF143422">
    <property type="entry name" value="Transposase IS200-like"/>
    <property type="match status" value="1"/>
</dbReference>
<dbReference type="RefSeq" id="WP_379808126.1">
    <property type="nucleotide sequence ID" value="NZ_JBHUOL010000018.1"/>
</dbReference>
<comment type="caution">
    <text evidence="1">The sequence shown here is derived from an EMBL/GenBank/DDBJ whole genome shotgun (WGS) entry which is preliminary data.</text>
</comment>
<reference evidence="2" key="1">
    <citation type="journal article" date="2019" name="Int. J. Syst. Evol. Microbiol.">
        <title>The Global Catalogue of Microorganisms (GCM) 10K type strain sequencing project: providing services to taxonomists for standard genome sequencing and annotation.</title>
        <authorList>
            <consortium name="The Broad Institute Genomics Platform"/>
            <consortium name="The Broad Institute Genome Sequencing Center for Infectious Disease"/>
            <person name="Wu L."/>
            <person name="Ma J."/>
        </authorList>
    </citation>
    <scope>NUCLEOTIDE SEQUENCE [LARGE SCALE GENOMIC DNA]</scope>
    <source>
        <strain evidence="2">KCTC 52644</strain>
    </source>
</reference>
<organism evidence="1 2">
    <name type="scientific">Flavobacterium ardleyense</name>
    <dbReference type="NCBI Taxonomy" id="2038737"/>
    <lineage>
        <taxon>Bacteria</taxon>
        <taxon>Pseudomonadati</taxon>
        <taxon>Bacteroidota</taxon>
        <taxon>Flavobacteriia</taxon>
        <taxon>Flavobacteriales</taxon>
        <taxon>Flavobacteriaceae</taxon>
        <taxon>Flavobacterium</taxon>
    </lineage>
</organism>
<sequence>MIHALKRGDTYHIYNRGINSDILFKEKTNYEYFLQLFEDHIEPIAETYAWCLMKNHFHFIVRLKKLEEIKTEKIIEPSQSFSNLFNA</sequence>
<evidence type="ECO:0000313" key="1">
    <source>
        <dbReference type="EMBL" id="MFD2909534.1"/>
    </source>
</evidence>
<name>A0ABW5Z9M3_9FLAO</name>
<dbReference type="InterPro" id="IPR036515">
    <property type="entry name" value="Transposase_17_sf"/>
</dbReference>
<dbReference type="EMBL" id="JBHUOL010000018">
    <property type="protein sequence ID" value="MFD2909534.1"/>
    <property type="molecule type" value="Genomic_DNA"/>
</dbReference>
<evidence type="ECO:0008006" key="3">
    <source>
        <dbReference type="Google" id="ProtNLM"/>
    </source>
</evidence>
<dbReference type="Gene3D" id="3.30.70.1290">
    <property type="entry name" value="Transposase IS200-like"/>
    <property type="match status" value="1"/>
</dbReference>
<dbReference type="Proteomes" id="UP001597549">
    <property type="component" value="Unassembled WGS sequence"/>
</dbReference>